<keyword evidence="3" id="KW-1185">Reference proteome</keyword>
<evidence type="ECO:0000313" key="3">
    <source>
        <dbReference type="Proteomes" id="UP000603904"/>
    </source>
</evidence>
<accession>A0ABQ4G8V8</accession>
<protein>
    <submittedName>
        <fullName evidence="2">Uncharacterized protein</fullName>
    </submittedName>
</protein>
<feature type="compositionally biased region" description="Basic and acidic residues" evidence="1">
    <location>
        <begin position="10"/>
        <end position="21"/>
    </location>
</feature>
<proteinExistence type="predicted"/>
<evidence type="ECO:0000256" key="1">
    <source>
        <dbReference type="SAM" id="MobiDB-lite"/>
    </source>
</evidence>
<feature type="region of interest" description="Disordered" evidence="1">
    <location>
        <begin position="1"/>
        <end position="25"/>
    </location>
</feature>
<reference evidence="2 3" key="1">
    <citation type="submission" date="2021-01" db="EMBL/GenBank/DDBJ databases">
        <title>Whole genome shotgun sequence of Microbispora corallina NBRC 16416.</title>
        <authorList>
            <person name="Komaki H."/>
            <person name="Tamura T."/>
        </authorList>
    </citation>
    <scope>NUCLEOTIDE SEQUENCE [LARGE SCALE GENOMIC DNA]</scope>
    <source>
        <strain evidence="2 3">NBRC 16416</strain>
    </source>
</reference>
<feature type="compositionally biased region" description="Basic residues" evidence="1">
    <location>
        <begin position="103"/>
        <end position="114"/>
    </location>
</feature>
<organism evidence="2 3">
    <name type="scientific">Microbispora corallina</name>
    <dbReference type="NCBI Taxonomy" id="83302"/>
    <lineage>
        <taxon>Bacteria</taxon>
        <taxon>Bacillati</taxon>
        <taxon>Actinomycetota</taxon>
        <taxon>Actinomycetes</taxon>
        <taxon>Streptosporangiales</taxon>
        <taxon>Streptosporangiaceae</taxon>
        <taxon>Microbispora</taxon>
    </lineage>
</organism>
<dbReference type="EMBL" id="BOOC01000039">
    <property type="protein sequence ID" value="GIH43464.1"/>
    <property type="molecule type" value="Genomic_DNA"/>
</dbReference>
<evidence type="ECO:0000313" key="2">
    <source>
        <dbReference type="EMBL" id="GIH43464.1"/>
    </source>
</evidence>
<comment type="caution">
    <text evidence="2">The sequence shown here is derived from an EMBL/GenBank/DDBJ whole genome shotgun (WGS) entry which is preliminary data.</text>
</comment>
<dbReference type="Proteomes" id="UP000603904">
    <property type="component" value="Unassembled WGS sequence"/>
</dbReference>
<sequence length="114" mass="12927">MRRGRRHERRAHERSSRREPTVHPALRPDIALVTFDTSGPDYLAGDHLYQVLVKIRDSPISVELLGNVTNQAPDDWKALVAEPTKPKKQVKKKTRTPASRGKTPTRKQKKQAAS</sequence>
<name>A0ABQ4G8V8_9ACTN</name>
<gene>
    <name evidence="2" type="ORF">Mco01_64640</name>
</gene>
<feature type="compositionally biased region" description="Basic residues" evidence="1">
    <location>
        <begin position="86"/>
        <end position="95"/>
    </location>
</feature>
<feature type="region of interest" description="Disordered" evidence="1">
    <location>
        <begin position="79"/>
        <end position="114"/>
    </location>
</feature>